<name>A0A840U4M6_9BACT</name>
<protein>
    <submittedName>
        <fullName evidence="2">Uncharacterized protein</fullName>
    </submittedName>
</protein>
<dbReference type="Proteomes" id="UP000557307">
    <property type="component" value="Unassembled WGS sequence"/>
</dbReference>
<feature type="transmembrane region" description="Helical" evidence="1">
    <location>
        <begin position="168"/>
        <end position="196"/>
    </location>
</feature>
<keyword evidence="3" id="KW-1185">Reference proteome</keyword>
<feature type="transmembrane region" description="Helical" evidence="1">
    <location>
        <begin position="90"/>
        <end position="109"/>
    </location>
</feature>
<proteinExistence type="predicted"/>
<sequence>MNRHFIKIALLSAIPLFVIFFFRYVYLYSVNFPYYDDFGDCAGLVAQWEGTASGWGKIKLLFEQNFDHRVLFLKLICISYYLLTSHLNITILILIGDLALVGIWLQFYLLASRSLSHAWLLVAIAALLFQVQHFESSILWMTCALQHAPCIFLTTFAVQLALQNRASWAMVVALVAMLSSANGILAPILVLGVLFLTKRYQPLWWAIPLYLLIAAWHLSTLTLYSGGRLTHLLYGQPAKLLALLAFAGGFSRLFTESLLVNQLVGVFFLFPMLLGIYQLFFLRYRTSFSFLQWISLAGLLFVWFTAVLVTQLRNESVDYSFLQLARYNIYYPFFPIFSLGLLFFTAHPNPIQRYVAPAITMVSFFFCILTYYHYQGSILEYRKEISLNQPNYAWSKLIYYPPIFEDAASVEHFESLRQKGLLSRQHPFMNFIPELDLSVIKDTLKSARMQQFSDYAEIRDTSLVVNNKNKEDGIYILLTDQHKSPRYAFYAHHAYPTAYRIFFRQFYRPMAPGFFNQFHFKDLKPGAYEVLVVKVEEAMVQKLYHLAVIQIDHQAG</sequence>
<keyword evidence="1" id="KW-1133">Transmembrane helix</keyword>
<reference evidence="2 3" key="1">
    <citation type="submission" date="2020-08" db="EMBL/GenBank/DDBJ databases">
        <title>Genomic Encyclopedia of Type Strains, Phase IV (KMG-IV): sequencing the most valuable type-strain genomes for metagenomic binning, comparative biology and taxonomic classification.</title>
        <authorList>
            <person name="Goeker M."/>
        </authorList>
    </citation>
    <scope>NUCLEOTIDE SEQUENCE [LARGE SCALE GENOMIC DNA]</scope>
    <source>
        <strain evidence="2 3">DSM 105074</strain>
    </source>
</reference>
<evidence type="ECO:0000313" key="2">
    <source>
        <dbReference type="EMBL" id="MBB5287278.1"/>
    </source>
</evidence>
<gene>
    <name evidence="2" type="ORF">HNQ92_005441</name>
</gene>
<dbReference type="EMBL" id="JACHGF010000015">
    <property type="protein sequence ID" value="MBB5287278.1"/>
    <property type="molecule type" value="Genomic_DNA"/>
</dbReference>
<feature type="transmembrane region" description="Helical" evidence="1">
    <location>
        <begin position="354"/>
        <end position="374"/>
    </location>
</feature>
<feature type="transmembrane region" description="Helical" evidence="1">
    <location>
        <begin position="263"/>
        <end position="284"/>
    </location>
</feature>
<dbReference type="RefSeq" id="WP_184179211.1">
    <property type="nucleotide sequence ID" value="NZ_JACHGF010000015.1"/>
</dbReference>
<feature type="transmembrane region" description="Helical" evidence="1">
    <location>
        <begin position="203"/>
        <end position="226"/>
    </location>
</feature>
<feature type="transmembrane region" description="Helical" evidence="1">
    <location>
        <begin position="290"/>
        <end position="309"/>
    </location>
</feature>
<evidence type="ECO:0000313" key="3">
    <source>
        <dbReference type="Proteomes" id="UP000557307"/>
    </source>
</evidence>
<feature type="transmembrane region" description="Helical" evidence="1">
    <location>
        <begin position="232"/>
        <end position="251"/>
    </location>
</feature>
<feature type="transmembrane region" description="Helical" evidence="1">
    <location>
        <begin position="138"/>
        <end position="162"/>
    </location>
</feature>
<dbReference type="AlphaFoldDB" id="A0A840U4M6"/>
<feature type="transmembrane region" description="Helical" evidence="1">
    <location>
        <begin position="329"/>
        <end position="348"/>
    </location>
</feature>
<accession>A0A840U4M6</accession>
<keyword evidence="1" id="KW-0812">Transmembrane</keyword>
<feature type="transmembrane region" description="Helical" evidence="1">
    <location>
        <begin position="115"/>
        <end position="131"/>
    </location>
</feature>
<organism evidence="2 3">
    <name type="scientific">Rhabdobacter roseus</name>
    <dbReference type="NCBI Taxonomy" id="1655419"/>
    <lineage>
        <taxon>Bacteria</taxon>
        <taxon>Pseudomonadati</taxon>
        <taxon>Bacteroidota</taxon>
        <taxon>Cytophagia</taxon>
        <taxon>Cytophagales</taxon>
        <taxon>Cytophagaceae</taxon>
        <taxon>Rhabdobacter</taxon>
    </lineage>
</organism>
<keyword evidence="1" id="KW-0472">Membrane</keyword>
<evidence type="ECO:0000256" key="1">
    <source>
        <dbReference type="SAM" id="Phobius"/>
    </source>
</evidence>
<comment type="caution">
    <text evidence="2">The sequence shown here is derived from an EMBL/GenBank/DDBJ whole genome shotgun (WGS) entry which is preliminary data.</text>
</comment>
<feature type="transmembrane region" description="Helical" evidence="1">
    <location>
        <begin position="5"/>
        <end position="26"/>
    </location>
</feature>